<sequence length="350" mass="40239">MEPIIYNLPKVEKYIEIADENIYFDEYPSPKLIKYGFNTINEQLDMVALTSNPYYKSGLNFDFERNDKQSMKTKANELLKTKDFNIDFAEFWEILNLFSILSTTQNIHTTKKNIVEDVVNTYQKLTGSKKSYIVGGPKMKPKEKVTLVIHKYSDIDIDENAAIHLIINDLKDLVSIQEKGANMVLQLFSLQTQTSSELLYYLGSLYNEAYLVKPIVTSNLSDSKYIVLLNLKEKNIKLPKLPKIPTDAYLISLGIKSIPNDFLTVIQCMNSQIIPKKYETYNSIKSYLDSKVYEGSTYQDMVKNQNSNTTKWFETFSDVGAENMKKILDQSIQRSNTVCVSYSKIIDILV</sequence>
<gene>
    <name evidence="1" type="ORF">Satyrvirus2_79</name>
</gene>
<keyword evidence="1" id="KW-0489">Methyltransferase</keyword>
<organism evidence="1">
    <name type="scientific">Satyrvirus sp</name>
    <dbReference type="NCBI Taxonomy" id="2487771"/>
    <lineage>
        <taxon>Viruses</taxon>
        <taxon>Varidnaviria</taxon>
        <taxon>Bamfordvirae</taxon>
        <taxon>Nucleocytoviricota</taxon>
        <taxon>Megaviricetes</taxon>
        <taxon>Imitervirales</taxon>
        <taxon>Mimiviridae</taxon>
        <taxon>Megamimivirinae</taxon>
    </lineage>
</organism>
<protein>
    <submittedName>
        <fullName evidence="1">Methyltransferase</fullName>
    </submittedName>
</protein>
<keyword evidence="1" id="KW-0808">Transferase</keyword>
<dbReference type="Gene3D" id="3.40.50.12760">
    <property type="match status" value="1"/>
</dbReference>
<accession>A0A3G5ACW0</accession>
<name>A0A3G5ACW0_9VIRU</name>
<evidence type="ECO:0000313" key="1">
    <source>
        <dbReference type="EMBL" id="AYV85068.1"/>
    </source>
</evidence>
<reference evidence="1" key="1">
    <citation type="submission" date="2018-10" db="EMBL/GenBank/DDBJ databases">
        <title>Hidden diversity of soil giant viruses.</title>
        <authorList>
            <person name="Schulz F."/>
            <person name="Alteio L."/>
            <person name="Goudeau D."/>
            <person name="Ryan E.M."/>
            <person name="Malmstrom R.R."/>
            <person name="Blanchard J."/>
            <person name="Woyke T."/>
        </authorList>
    </citation>
    <scope>NUCLEOTIDE SEQUENCE</scope>
    <source>
        <strain evidence="1">SAV1</strain>
    </source>
</reference>
<dbReference type="GO" id="GO:0008168">
    <property type="term" value="F:methyltransferase activity"/>
    <property type="evidence" value="ECO:0007669"/>
    <property type="project" value="UniProtKB-KW"/>
</dbReference>
<proteinExistence type="predicted"/>
<dbReference type="GO" id="GO:0032259">
    <property type="term" value="P:methylation"/>
    <property type="evidence" value="ECO:0007669"/>
    <property type="project" value="UniProtKB-KW"/>
</dbReference>
<dbReference type="EMBL" id="MK072438">
    <property type="protein sequence ID" value="AYV85068.1"/>
    <property type="molecule type" value="Genomic_DNA"/>
</dbReference>